<organism evidence="2 4">
    <name type="scientific">Sporisorium scitamineum</name>
    <dbReference type="NCBI Taxonomy" id="49012"/>
    <lineage>
        <taxon>Eukaryota</taxon>
        <taxon>Fungi</taxon>
        <taxon>Dikarya</taxon>
        <taxon>Basidiomycota</taxon>
        <taxon>Ustilaginomycotina</taxon>
        <taxon>Ustilaginomycetes</taxon>
        <taxon>Ustilaginales</taxon>
        <taxon>Ustilaginaceae</taxon>
        <taxon>Sporisorium</taxon>
    </lineage>
</organism>
<sequence length="188" mass="20860">MSKEEQHDESNLFQIMLDQADEIDFSDPFKSPEEQVDPTTLKVPGLEVSKLFCVVYFALLHSESEEGIFAGLDMINLSQAKKAVNGTFQFNVKPSAESEAAGEKVVQFYVDMRKDGTIVKGPGPAKPKPDCTLTISDRDMIRIALGQMSPQVAFMKGKVKVKGNIMLGLRMQTVLMNEVKKMSRVAKL</sequence>
<evidence type="ECO:0000259" key="1">
    <source>
        <dbReference type="Pfam" id="PF02036"/>
    </source>
</evidence>
<dbReference type="EMBL" id="LK056665">
    <property type="protein sequence ID" value="CDS82290.1"/>
    <property type="molecule type" value="Genomic_DNA"/>
</dbReference>
<dbReference type="STRING" id="49012.A0A0F7RUR2"/>
<gene>
    <name evidence="2" type="primary">SSCI47860.1</name>
    <name evidence="3" type="ORF">SPSC_03109</name>
</gene>
<dbReference type="OrthoDB" id="10265837at2759"/>
<dbReference type="InterPro" id="IPR036527">
    <property type="entry name" value="SCP2_sterol-bd_dom_sf"/>
</dbReference>
<dbReference type="GO" id="GO:0005829">
    <property type="term" value="C:cytosol"/>
    <property type="evidence" value="ECO:0007669"/>
    <property type="project" value="TreeGrafter"/>
</dbReference>
<feature type="domain" description="SCP2" evidence="1">
    <location>
        <begin position="79"/>
        <end position="175"/>
    </location>
</feature>
<accession>A0A0F7RUR2</accession>
<dbReference type="PANTHER" id="PTHR10094:SF28">
    <property type="entry name" value="SCP2 DOMAIN-CONTAINING PROTEIN"/>
    <property type="match status" value="1"/>
</dbReference>
<reference evidence="2" key="2">
    <citation type="submission" date="2014-06" db="EMBL/GenBank/DDBJ databases">
        <authorList>
            <person name="Berkman J.Paul."/>
        </authorList>
    </citation>
    <scope>NUCLEOTIDE SEQUENCE [LARGE SCALE GENOMIC DNA]</scope>
</reference>
<evidence type="ECO:0000313" key="4">
    <source>
        <dbReference type="Proteomes" id="UP000242770"/>
    </source>
</evidence>
<dbReference type="SUPFAM" id="SSF55718">
    <property type="entry name" value="SCP-like"/>
    <property type="match status" value="1"/>
</dbReference>
<dbReference type="PANTHER" id="PTHR10094">
    <property type="entry name" value="STEROL CARRIER PROTEIN 2 SCP-2 FAMILY PROTEIN"/>
    <property type="match status" value="1"/>
</dbReference>
<dbReference type="InterPro" id="IPR003033">
    <property type="entry name" value="SCP2_sterol-bd_dom"/>
</dbReference>
<dbReference type="Pfam" id="PF02036">
    <property type="entry name" value="SCP2"/>
    <property type="match status" value="1"/>
</dbReference>
<evidence type="ECO:0000313" key="2">
    <source>
        <dbReference type="EMBL" id="CDS00646.1"/>
    </source>
</evidence>
<keyword evidence="4" id="KW-1185">Reference proteome</keyword>
<dbReference type="AlphaFoldDB" id="A0A0F7RUR2"/>
<reference evidence="4" key="1">
    <citation type="submission" date="2014-06" db="EMBL/GenBank/DDBJ databases">
        <authorList>
            <person name="Berkman P.J."/>
        </authorList>
    </citation>
    <scope>NUCLEOTIDE SEQUENCE [LARGE SCALE GENOMIC DNA]</scope>
</reference>
<evidence type="ECO:0000313" key="3">
    <source>
        <dbReference type="EMBL" id="CDS82290.1"/>
    </source>
</evidence>
<dbReference type="Gene3D" id="3.30.1050.10">
    <property type="entry name" value="SCP2 sterol-binding domain"/>
    <property type="match status" value="1"/>
</dbReference>
<dbReference type="EMBL" id="CCFA01002851">
    <property type="protein sequence ID" value="CDS00646.1"/>
    <property type="molecule type" value="Genomic_DNA"/>
</dbReference>
<reference evidence="3" key="3">
    <citation type="submission" date="2014-06" db="EMBL/GenBank/DDBJ databases">
        <authorList>
            <person name="Ju J."/>
            <person name="Zhang J."/>
        </authorList>
    </citation>
    <scope>NUCLEOTIDE SEQUENCE</scope>
    <source>
        <strain evidence="3">SscI8</strain>
    </source>
</reference>
<dbReference type="Proteomes" id="UP000242770">
    <property type="component" value="Unassembled WGS sequence"/>
</dbReference>
<proteinExistence type="predicted"/>
<name>A0A0F7RUR2_9BASI</name>
<protein>
    <recommendedName>
        <fullName evidence="1">SCP2 domain-containing protein</fullName>
    </recommendedName>
</protein>